<dbReference type="SMART" id="SM00717">
    <property type="entry name" value="SANT"/>
    <property type="match status" value="3"/>
</dbReference>
<reference evidence="8 9" key="2">
    <citation type="submission" date="2020-04" db="EMBL/GenBank/DDBJ databases">
        <title>Genome sequencing and assembly of multiple isolates from the Colletotrichum gloeosporioides species complex.</title>
        <authorList>
            <person name="Gan P."/>
            <person name="Shirasu K."/>
        </authorList>
    </citation>
    <scope>NUCLEOTIDE SEQUENCE [LARGE SCALE GENOMIC DNA]</scope>
    <source>
        <strain evidence="8 9">Nara gc5</strain>
    </source>
</reference>
<feature type="domain" description="Myb-like" evidence="6">
    <location>
        <begin position="125"/>
        <end position="175"/>
    </location>
</feature>
<dbReference type="GO" id="GO:0000978">
    <property type="term" value="F:RNA polymerase II cis-regulatory region sequence-specific DNA binding"/>
    <property type="evidence" value="ECO:0007669"/>
    <property type="project" value="TreeGrafter"/>
</dbReference>
<evidence type="ECO:0000313" key="8">
    <source>
        <dbReference type="EMBL" id="KAF4490009.1"/>
    </source>
</evidence>
<evidence type="ECO:0000259" key="6">
    <source>
        <dbReference type="PROSITE" id="PS50090"/>
    </source>
</evidence>
<dbReference type="PANTHER" id="PTHR46621:SF1">
    <property type="entry name" value="SNRNA-ACTIVATING PROTEIN COMPLEX SUBUNIT 4"/>
    <property type="match status" value="1"/>
</dbReference>
<proteinExistence type="predicted"/>
<dbReference type="RefSeq" id="XP_066009589.1">
    <property type="nucleotide sequence ID" value="XM_066151279.1"/>
</dbReference>
<dbReference type="GO" id="GO:0019185">
    <property type="term" value="C:snRNA-activating protein complex"/>
    <property type="evidence" value="ECO:0007669"/>
    <property type="project" value="TreeGrafter"/>
</dbReference>
<dbReference type="GeneID" id="43608723"/>
<sequence>MSLEDSSPRSEAANAATRPRRIWTPAEDAILKALVSHYGDARGPQSRWKDIAAGLQDRTAKDCRKRWFHSLDPSLRKGRWTAQEDQVLLSAYDRLGPAWHDIAVLIPGRKDDQCAKRYNDILNPQAKDRLSHWSPLEDDILREGVQTLGHRWSAISAKLPGRPPLTCRNRWRALSRHSKGSPSTSTPSSTACQMSASENGISPETQDLATPSAGIDAEMPNQLDLGNLSTAMMDTNTSLADDAMNFVSDPGHFPEISAQSHITEHTDASTLGIIEDTEANQRQSYQGVSSDSSDCASTPPRSGWDTAPEVPLAGRQIGSRGATTRSRPARPPQSSNSSMNAIDYNTTYSDTPLHHSKLCIITTTTTTITIITTTTIINRSPVHSDSLNNKLKRSQ</sequence>
<evidence type="ECO:0000256" key="3">
    <source>
        <dbReference type="ARBA" id="ARBA00023163"/>
    </source>
</evidence>
<dbReference type="Proteomes" id="UP000011096">
    <property type="component" value="Unassembled WGS sequence"/>
</dbReference>
<gene>
    <name evidence="8" type="primary">BAS1</name>
    <name evidence="8" type="ORF">CGGC5_v004397</name>
</gene>
<feature type="region of interest" description="Disordered" evidence="5">
    <location>
        <begin position="281"/>
        <end position="343"/>
    </location>
</feature>
<feature type="region of interest" description="Disordered" evidence="5">
    <location>
        <begin position="174"/>
        <end position="220"/>
    </location>
</feature>
<feature type="domain" description="Myb-like" evidence="6">
    <location>
        <begin position="15"/>
        <end position="71"/>
    </location>
</feature>
<dbReference type="EMBL" id="ANPB02000002">
    <property type="protein sequence ID" value="KAF4490009.1"/>
    <property type="molecule type" value="Genomic_DNA"/>
</dbReference>
<dbReference type="OrthoDB" id="2143914at2759"/>
<reference evidence="8 9" key="1">
    <citation type="submission" date="2012-08" db="EMBL/GenBank/DDBJ databases">
        <authorList>
            <person name="Gan P.H.P."/>
            <person name="Ikeda K."/>
            <person name="Irieda H."/>
            <person name="Narusaka M."/>
            <person name="O'Connell R.J."/>
            <person name="Narusaka Y."/>
            <person name="Takano Y."/>
            <person name="Kubo Y."/>
            <person name="Shirasu K."/>
        </authorList>
    </citation>
    <scope>NUCLEOTIDE SEQUENCE [LARGE SCALE GENOMIC DNA]</scope>
    <source>
        <strain evidence="8 9">Nara gc5</strain>
    </source>
</reference>
<keyword evidence="2 8" id="KW-0238">DNA-binding</keyword>
<evidence type="ECO:0000256" key="4">
    <source>
        <dbReference type="ARBA" id="ARBA00023242"/>
    </source>
</evidence>
<protein>
    <submittedName>
        <fullName evidence="8">Myb-like DNA-binding protein BAS1</fullName>
    </submittedName>
</protein>
<evidence type="ECO:0000256" key="1">
    <source>
        <dbReference type="ARBA" id="ARBA00023015"/>
    </source>
</evidence>
<dbReference type="Pfam" id="PF00249">
    <property type="entry name" value="Myb_DNA-binding"/>
    <property type="match status" value="1"/>
</dbReference>
<keyword evidence="9" id="KW-1185">Reference proteome</keyword>
<dbReference type="GO" id="GO:0042795">
    <property type="term" value="P:snRNA transcription by RNA polymerase II"/>
    <property type="evidence" value="ECO:0007669"/>
    <property type="project" value="TreeGrafter"/>
</dbReference>
<feature type="compositionally biased region" description="Polar residues" evidence="5">
    <location>
        <begin position="281"/>
        <end position="300"/>
    </location>
</feature>
<feature type="domain" description="HTH myb-type" evidence="7">
    <location>
        <begin position="133"/>
        <end position="179"/>
    </location>
</feature>
<evidence type="ECO:0000256" key="5">
    <source>
        <dbReference type="SAM" id="MobiDB-lite"/>
    </source>
</evidence>
<dbReference type="InterPro" id="IPR009057">
    <property type="entry name" value="Homeodomain-like_sf"/>
</dbReference>
<evidence type="ECO:0000313" key="9">
    <source>
        <dbReference type="Proteomes" id="UP000011096"/>
    </source>
</evidence>
<accession>A0A7J6JK17</accession>
<dbReference type="InParanoid" id="A0A7J6JK17"/>
<dbReference type="Gene3D" id="1.10.10.60">
    <property type="entry name" value="Homeodomain-like"/>
    <property type="match status" value="3"/>
</dbReference>
<feature type="compositionally biased region" description="Polar residues" evidence="5">
    <location>
        <begin position="321"/>
        <end position="343"/>
    </location>
</feature>
<organism evidence="8 9">
    <name type="scientific">Colletotrichum fructicola (strain Nara gc5)</name>
    <name type="common">Anthracnose fungus</name>
    <name type="synonym">Colletotrichum gloeosporioides (strain Nara gc5)</name>
    <dbReference type="NCBI Taxonomy" id="1213859"/>
    <lineage>
        <taxon>Eukaryota</taxon>
        <taxon>Fungi</taxon>
        <taxon>Dikarya</taxon>
        <taxon>Ascomycota</taxon>
        <taxon>Pezizomycotina</taxon>
        <taxon>Sordariomycetes</taxon>
        <taxon>Hypocreomycetidae</taxon>
        <taxon>Glomerellales</taxon>
        <taxon>Glomerellaceae</taxon>
        <taxon>Colletotrichum</taxon>
        <taxon>Colletotrichum gloeosporioides species complex</taxon>
    </lineage>
</organism>
<feature type="domain" description="HTH myb-type" evidence="7">
    <location>
        <begin position="72"/>
        <end position="126"/>
    </location>
</feature>
<feature type="compositionally biased region" description="Low complexity" evidence="5">
    <location>
        <begin position="181"/>
        <end position="190"/>
    </location>
</feature>
<keyword evidence="4" id="KW-0539">Nucleus</keyword>
<comment type="caution">
    <text evidence="8">The sequence shown here is derived from an EMBL/GenBank/DDBJ whole genome shotgun (WGS) entry which is preliminary data.</text>
</comment>
<dbReference type="InterPro" id="IPR017930">
    <property type="entry name" value="Myb_dom"/>
</dbReference>
<dbReference type="CDD" id="cd00167">
    <property type="entry name" value="SANT"/>
    <property type="match status" value="2"/>
</dbReference>
<dbReference type="SUPFAM" id="SSF46689">
    <property type="entry name" value="Homeodomain-like"/>
    <property type="match status" value="2"/>
</dbReference>
<feature type="domain" description="HTH myb-type" evidence="7">
    <location>
        <begin position="15"/>
        <end position="67"/>
    </location>
</feature>
<name>A0A7J6JK17_COLFN</name>
<evidence type="ECO:0000259" key="7">
    <source>
        <dbReference type="PROSITE" id="PS51294"/>
    </source>
</evidence>
<evidence type="ECO:0000256" key="2">
    <source>
        <dbReference type="ARBA" id="ARBA00023125"/>
    </source>
</evidence>
<dbReference type="AlphaFoldDB" id="A0A7J6JK17"/>
<dbReference type="Pfam" id="PF13921">
    <property type="entry name" value="Myb_DNA-bind_6"/>
    <property type="match status" value="1"/>
</dbReference>
<keyword evidence="1" id="KW-0805">Transcription regulation</keyword>
<dbReference type="PROSITE" id="PS51294">
    <property type="entry name" value="HTH_MYB"/>
    <property type="match status" value="3"/>
</dbReference>
<dbReference type="InterPro" id="IPR051575">
    <property type="entry name" value="Myb-like_DNA-bd"/>
</dbReference>
<dbReference type="InterPro" id="IPR001005">
    <property type="entry name" value="SANT/Myb"/>
</dbReference>
<dbReference type="GO" id="GO:0001006">
    <property type="term" value="F:RNA polymerase III type 3 promoter sequence-specific DNA binding"/>
    <property type="evidence" value="ECO:0007669"/>
    <property type="project" value="TreeGrafter"/>
</dbReference>
<feature type="domain" description="Myb-like" evidence="6">
    <location>
        <begin position="72"/>
        <end position="122"/>
    </location>
</feature>
<dbReference type="PANTHER" id="PTHR46621">
    <property type="entry name" value="SNRNA-ACTIVATING PROTEIN COMPLEX SUBUNIT 4"/>
    <property type="match status" value="1"/>
</dbReference>
<dbReference type="PROSITE" id="PS50090">
    <property type="entry name" value="MYB_LIKE"/>
    <property type="match status" value="3"/>
</dbReference>
<dbReference type="GO" id="GO:0042796">
    <property type="term" value="P:snRNA transcription by RNA polymerase III"/>
    <property type="evidence" value="ECO:0007669"/>
    <property type="project" value="TreeGrafter"/>
</dbReference>
<keyword evidence="3" id="KW-0804">Transcription</keyword>
<feature type="compositionally biased region" description="Polar residues" evidence="5">
    <location>
        <begin position="191"/>
        <end position="209"/>
    </location>
</feature>